<feature type="region of interest" description="Disordered" evidence="1">
    <location>
        <begin position="61"/>
        <end position="80"/>
    </location>
</feature>
<sequence>MCANKRKEEKPSHIVSAWSKEDGLRLGQKAVEEKSNEITAIPELLEKIQIKGQVITIDAMGTQKGSAEKIRKNMPTMSLP</sequence>
<protein>
    <recommendedName>
        <fullName evidence="3">Transposase IS4-like domain-containing protein</fullName>
    </recommendedName>
</protein>
<dbReference type="PANTHER" id="PTHR30298:SF0">
    <property type="entry name" value="PROTEIN YBFL-RELATED"/>
    <property type="match status" value="1"/>
</dbReference>
<evidence type="ECO:0000313" key="2">
    <source>
        <dbReference type="EMBL" id="VYT31901.1"/>
    </source>
</evidence>
<accession>A0A6N2VTJ0</accession>
<dbReference type="EMBL" id="CACRTG010000028">
    <property type="protein sequence ID" value="VYT31901.1"/>
    <property type="molecule type" value="Genomic_DNA"/>
</dbReference>
<gene>
    <name evidence="2" type="ORF">CNLFYP112_02856</name>
</gene>
<evidence type="ECO:0008006" key="3">
    <source>
        <dbReference type="Google" id="ProtNLM"/>
    </source>
</evidence>
<dbReference type="InterPro" id="IPR047647">
    <property type="entry name" value="ISAs1_transpos"/>
</dbReference>
<proteinExistence type="predicted"/>
<organism evidence="2">
    <name type="scientific">[Clostridium] nexile</name>
    <dbReference type="NCBI Taxonomy" id="29361"/>
    <lineage>
        <taxon>Bacteria</taxon>
        <taxon>Bacillati</taxon>
        <taxon>Bacillota</taxon>
        <taxon>Clostridia</taxon>
        <taxon>Lachnospirales</taxon>
        <taxon>Lachnospiraceae</taxon>
        <taxon>Tyzzerella</taxon>
    </lineage>
</organism>
<reference evidence="2" key="1">
    <citation type="submission" date="2019-11" db="EMBL/GenBank/DDBJ databases">
        <authorList>
            <person name="Feng L."/>
        </authorList>
    </citation>
    <scope>NUCLEOTIDE SEQUENCE</scope>
    <source>
        <strain evidence="2">CnexileLFYP112</strain>
    </source>
</reference>
<dbReference type="NCBIfam" id="NF033564">
    <property type="entry name" value="transpos_ISAs1"/>
    <property type="match status" value="1"/>
</dbReference>
<dbReference type="InterPro" id="IPR051698">
    <property type="entry name" value="Transposase_11-like"/>
</dbReference>
<dbReference type="PANTHER" id="PTHR30298">
    <property type="entry name" value="H REPEAT-ASSOCIATED PREDICTED TRANSPOSASE"/>
    <property type="match status" value="1"/>
</dbReference>
<dbReference type="AlphaFoldDB" id="A0A6N2VTJ0"/>
<name>A0A6N2VTJ0_9FIRM</name>
<evidence type="ECO:0000256" key="1">
    <source>
        <dbReference type="SAM" id="MobiDB-lite"/>
    </source>
</evidence>